<dbReference type="PANTHER" id="PTHR10961">
    <property type="entry name" value="PEROXISOMAL SARCOSINE OXIDASE"/>
    <property type="match status" value="1"/>
</dbReference>
<keyword evidence="7" id="KW-1185">Reference proteome</keyword>
<dbReference type="Gene3D" id="3.30.9.10">
    <property type="entry name" value="D-Amino Acid Oxidase, subunit A, domain 2"/>
    <property type="match status" value="1"/>
</dbReference>
<keyword evidence="2" id="KW-0285">Flavoprotein</keyword>
<sequence length="367" mass="38796">MRLDAQVVIVGGGVMGSATAWQLARRGVDVLLVERFRIGHAHGASHGTSRNFNIAAYTDPTSLAWLHEAARDWRELERASGATILTRTGIVNHGTGREADVAAAITAGGFAAELLDPPAAAARWPGLRFTGAVLHTPEAGRLHADRAVGAFIAAARALGARVVDETRVVGGSIEDDRATLLVQDASGDETEIAARRVVVTAGAWTTSVLHTLGAVFALPPLRVTQEQPATFAALSPPDGWPGFNHAPTVDHPDTAWFPSGVYGMGVPGEGVKFGWHGVGPEVHPDRRSYLPDPELAALLRRYAREWVPGVDPDRAVDISCTYTSTPDSAFVFDRIGPVSLGAGFSGHGFKFAPTVGRMLADLATRDS</sequence>
<dbReference type="Proteomes" id="UP000321034">
    <property type="component" value="Unassembled WGS sequence"/>
</dbReference>
<evidence type="ECO:0000256" key="4">
    <source>
        <dbReference type="ARBA" id="ARBA00023002"/>
    </source>
</evidence>
<dbReference type="InterPro" id="IPR045170">
    <property type="entry name" value="MTOX"/>
</dbReference>
<dbReference type="EMBL" id="VRSV01000001">
    <property type="protein sequence ID" value="TXK11932.1"/>
    <property type="molecule type" value="Genomic_DNA"/>
</dbReference>
<proteinExistence type="predicted"/>
<organism evidence="6 7">
    <name type="scientific">Microbacterium hatanonis</name>
    <dbReference type="NCBI Taxonomy" id="404366"/>
    <lineage>
        <taxon>Bacteria</taxon>
        <taxon>Bacillati</taxon>
        <taxon>Actinomycetota</taxon>
        <taxon>Actinomycetes</taxon>
        <taxon>Micrococcales</taxon>
        <taxon>Microbacteriaceae</taxon>
        <taxon>Microbacterium</taxon>
    </lineage>
</organism>
<accession>A0A5C8HYY6</accession>
<dbReference type="SUPFAM" id="SSF54373">
    <property type="entry name" value="FAD-linked reductases, C-terminal domain"/>
    <property type="match status" value="1"/>
</dbReference>
<keyword evidence="3" id="KW-0274">FAD</keyword>
<evidence type="ECO:0000256" key="2">
    <source>
        <dbReference type="ARBA" id="ARBA00022630"/>
    </source>
</evidence>
<evidence type="ECO:0000313" key="7">
    <source>
        <dbReference type="Proteomes" id="UP000321034"/>
    </source>
</evidence>
<dbReference type="Gene3D" id="3.50.50.60">
    <property type="entry name" value="FAD/NAD(P)-binding domain"/>
    <property type="match status" value="1"/>
</dbReference>
<dbReference type="OrthoDB" id="9806257at2"/>
<comment type="cofactor">
    <cofactor evidence="1">
        <name>FAD</name>
        <dbReference type="ChEBI" id="CHEBI:57692"/>
    </cofactor>
</comment>
<dbReference type="GO" id="GO:0050660">
    <property type="term" value="F:flavin adenine dinucleotide binding"/>
    <property type="evidence" value="ECO:0007669"/>
    <property type="project" value="InterPro"/>
</dbReference>
<dbReference type="AlphaFoldDB" id="A0A5C8HYY6"/>
<name>A0A5C8HYY6_9MICO</name>
<dbReference type="PANTHER" id="PTHR10961:SF7">
    <property type="entry name" value="FAD DEPENDENT OXIDOREDUCTASE DOMAIN-CONTAINING PROTEIN"/>
    <property type="match status" value="1"/>
</dbReference>
<dbReference type="InterPro" id="IPR036188">
    <property type="entry name" value="FAD/NAD-bd_sf"/>
</dbReference>
<comment type="caution">
    <text evidence="6">The sequence shown here is derived from an EMBL/GenBank/DDBJ whole genome shotgun (WGS) entry which is preliminary data.</text>
</comment>
<reference evidence="6 7" key="1">
    <citation type="submission" date="2019-08" db="EMBL/GenBank/DDBJ databases">
        <authorList>
            <person name="Dong K."/>
        </authorList>
    </citation>
    <scope>NUCLEOTIDE SEQUENCE [LARGE SCALE GENOMIC DNA]</scope>
    <source>
        <strain evidence="6 7">JCM14558</strain>
    </source>
</reference>
<gene>
    <name evidence="6" type="ORF">FVP77_00050</name>
</gene>
<evidence type="ECO:0000256" key="1">
    <source>
        <dbReference type="ARBA" id="ARBA00001974"/>
    </source>
</evidence>
<evidence type="ECO:0000259" key="5">
    <source>
        <dbReference type="Pfam" id="PF01266"/>
    </source>
</evidence>
<keyword evidence="4" id="KW-0560">Oxidoreductase</keyword>
<dbReference type="InterPro" id="IPR006076">
    <property type="entry name" value="FAD-dep_OxRdtase"/>
</dbReference>
<evidence type="ECO:0000313" key="6">
    <source>
        <dbReference type="EMBL" id="TXK11932.1"/>
    </source>
</evidence>
<evidence type="ECO:0000256" key="3">
    <source>
        <dbReference type="ARBA" id="ARBA00022827"/>
    </source>
</evidence>
<protein>
    <submittedName>
        <fullName evidence="6">FAD-dependent oxidoreductase</fullName>
    </submittedName>
</protein>
<dbReference type="GO" id="GO:0008115">
    <property type="term" value="F:sarcosine oxidase activity"/>
    <property type="evidence" value="ECO:0007669"/>
    <property type="project" value="TreeGrafter"/>
</dbReference>
<dbReference type="Pfam" id="PF01266">
    <property type="entry name" value="DAO"/>
    <property type="match status" value="1"/>
</dbReference>
<feature type="domain" description="FAD dependent oxidoreductase" evidence="5">
    <location>
        <begin position="7"/>
        <end position="362"/>
    </location>
</feature>
<dbReference type="SUPFAM" id="SSF51905">
    <property type="entry name" value="FAD/NAD(P)-binding domain"/>
    <property type="match status" value="1"/>
</dbReference>
<dbReference type="RefSeq" id="WP_147892683.1">
    <property type="nucleotide sequence ID" value="NZ_BAAANR010000001.1"/>
</dbReference>